<name>M1WRW1_PSEP2</name>
<dbReference type="AlphaFoldDB" id="M1WRW1"/>
<dbReference type="PANTHER" id="PTHR43156:SF2">
    <property type="entry name" value="STAGE II SPORULATION PROTEIN E"/>
    <property type="match status" value="1"/>
</dbReference>
<dbReference type="GO" id="GO:0016020">
    <property type="term" value="C:membrane"/>
    <property type="evidence" value="ECO:0007669"/>
    <property type="project" value="InterPro"/>
</dbReference>
<dbReference type="PROSITE" id="PS50885">
    <property type="entry name" value="HAMP"/>
    <property type="match status" value="1"/>
</dbReference>
<feature type="transmembrane region" description="Helical" evidence="2">
    <location>
        <begin position="45"/>
        <end position="66"/>
    </location>
</feature>
<protein>
    <submittedName>
        <fullName evidence="4">Protein serine/threonine phosphatase</fullName>
    </submittedName>
</protein>
<keyword evidence="2" id="KW-1133">Transmembrane helix</keyword>
<reference evidence="5" key="2">
    <citation type="journal article" date="2013" name="Stand. Genomic Sci.">
        <title>Complete genome sequence of Desulfocapsa sulfexigens, a marine deltaproteobacterium specialized in disproportionating inorganic sulfur compounds.</title>
        <authorList>
            <person name="Finster K.W."/>
            <person name="Kjeldsen K.U."/>
            <person name="Kube M."/>
            <person name="Reinhardt R."/>
            <person name="Mussmann M."/>
            <person name="Amann R."/>
            <person name="Schreiber L."/>
        </authorList>
    </citation>
    <scope>NUCLEOTIDE SEQUENCE [LARGE SCALE GENOMIC DNA]</scope>
    <source>
        <strain evidence="5">DSM 10523 / SB164P1</strain>
    </source>
</reference>
<dbReference type="Pfam" id="PF07228">
    <property type="entry name" value="SpoIIE"/>
    <property type="match status" value="1"/>
</dbReference>
<dbReference type="SUPFAM" id="SSF158472">
    <property type="entry name" value="HAMP domain-like"/>
    <property type="match status" value="1"/>
</dbReference>
<dbReference type="eggNOG" id="COG2208">
    <property type="taxonomic scope" value="Bacteria"/>
</dbReference>
<dbReference type="Proteomes" id="UP000011724">
    <property type="component" value="Chromosome"/>
</dbReference>
<dbReference type="GO" id="GO:0016791">
    <property type="term" value="F:phosphatase activity"/>
    <property type="evidence" value="ECO:0007669"/>
    <property type="project" value="TreeGrafter"/>
</dbReference>
<feature type="domain" description="HAMP" evidence="3">
    <location>
        <begin position="202"/>
        <end position="244"/>
    </location>
</feature>
<evidence type="ECO:0000313" key="5">
    <source>
        <dbReference type="Proteomes" id="UP000011724"/>
    </source>
</evidence>
<sequence length="491" mass="54093">MVQLPVWELGVIILIPMTIVYLARGICEHWWLRRTPPIRQSVMQFRLEISLFLIGGIAMAFILLVIHDFPLMQSGIKLVLGIFTVGLFAALDLSLAREQTVIRTALSGKGPFEPPQRLTPLTRRFSLAATTILILITSIILLVLIRDVNWLAEQDVHTASIAMLGRSILVEIIFVMGFLLCMVINLVFSYARNLRLLFDNETRILENVTNGDLSQRVPVATSDELGVIAGHTNTMISALREGVRMREGLLIAQEVQQHFLPSTAPTVPGLDIAGAAHFSDETGGDFYDFIGCQADRCELTTVIVGDVSGHGIGAALLMAAGRALIRQSTHSPGAPSQNIADANRHLVKDLDGSGRFITLFSMLLDPVTRMTMWVNAGHQPALVYDATTDHFSELKGHDIPLGVEETWQFHEHSMPFPSPSQIILIGTDGLWEAHSEAGEMFGASRVQNILRHTAHRTSAEILNALDQAVRDFTNRSAQEDDLTMVVMKGMP</sequence>
<dbReference type="SMART" id="SM00331">
    <property type="entry name" value="PP2C_SIG"/>
    <property type="match status" value="1"/>
</dbReference>
<dbReference type="RefSeq" id="WP_015415842.1">
    <property type="nucleotide sequence ID" value="NC_020409.1"/>
</dbReference>
<dbReference type="PANTHER" id="PTHR43156">
    <property type="entry name" value="STAGE II SPORULATION PROTEIN E-RELATED"/>
    <property type="match status" value="1"/>
</dbReference>
<evidence type="ECO:0000259" key="3">
    <source>
        <dbReference type="PROSITE" id="PS50885"/>
    </source>
</evidence>
<keyword evidence="2" id="KW-0472">Membrane</keyword>
<dbReference type="Gene3D" id="3.60.40.10">
    <property type="entry name" value="PPM-type phosphatase domain"/>
    <property type="match status" value="1"/>
</dbReference>
<evidence type="ECO:0000256" key="2">
    <source>
        <dbReference type="SAM" id="Phobius"/>
    </source>
</evidence>
<gene>
    <name evidence="4" type="ordered locus">BN4_12564</name>
</gene>
<accession>M1WRW1</accession>
<dbReference type="eggNOG" id="COG2972">
    <property type="taxonomic scope" value="Bacteria"/>
</dbReference>
<proteinExistence type="predicted"/>
<keyword evidence="1" id="KW-0378">Hydrolase</keyword>
<dbReference type="BioCyc" id="DPIE1322246:BN4_RS12880-MONOMER"/>
<feature type="transmembrane region" description="Helical" evidence="2">
    <location>
        <begin position="125"/>
        <end position="145"/>
    </location>
</feature>
<dbReference type="PATRIC" id="fig|879567.3.peg.2750"/>
<dbReference type="GO" id="GO:0007165">
    <property type="term" value="P:signal transduction"/>
    <property type="evidence" value="ECO:0007669"/>
    <property type="project" value="InterPro"/>
</dbReference>
<dbReference type="KEGG" id="dpi:BN4_12564"/>
<organism evidence="4 5">
    <name type="scientific">Pseudodesulfovibrio piezophilus (strain DSM 21447 / JCM 15486 / C1TLV30)</name>
    <name type="common">Desulfovibrio piezophilus</name>
    <dbReference type="NCBI Taxonomy" id="1322246"/>
    <lineage>
        <taxon>Bacteria</taxon>
        <taxon>Pseudomonadati</taxon>
        <taxon>Thermodesulfobacteriota</taxon>
        <taxon>Desulfovibrionia</taxon>
        <taxon>Desulfovibrionales</taxon>
        <taxon>Desulfovibrionaceae</taxon>
    </lineage>
</organism>
<dbReference type="InterPro" id="IPR048440">
    <property type="entry name" value="MASE10"/>
</dbReference>
<feature type="transmembrane region" description="Helical" evidence="2">
    <location>
        <begin position="6"/>
        <end position="24"/>
    </location>
</feature>
<dbReference type="HOGENOM" id="CLU_518493_0_0_7"/>
<dbReference type="InterPro" id="IPR003660">
    <property type="entry name" value="HAMP_dom"/>
</dbReference>
<dbReference type="InterPro" id="IPR052016">
    <property type="entry name" value="Bact_Sigma-Reg"/>
</dbReference>
<dbReference type="STRING" id="1322246.BN4_12564"/>
<evidence type="ECO:0000313" key="4">
    <source>
        <dbReference type="EMBL" id="CCH49799.1"/>
    </source>
</evidence>
<keyword evidence="5" id="KW-1185">Reference proteome</keyword>
<dbReference type="Pfam" id="PF20970">
    <property type="entry name" value="MASE10"/>
    <property type="match status" value="1"/>
</dbReference>
<feature type="transmembrane region" description="Helical" evidence="2">
    <location>
        <begin position="78"/>
        <end position="96"/>
    </location>
</feature>
<dbReference type="EMBL" id="FO203427">
    <property type="protein sequence ID" value="CCH49799.1"/>
    <property type="molecule type" value="Genomic_DNA"/>
</dbReference>
<feature type="transmembrane region" description="Helical" evidence="2">
    <location>
        <begin position="165"/>
        <end position="188"/>
    </location>
</feature>
<keyword evidence="2" id="KW-0812">Transmembrane</keyword>
<dbReference type="InterPro" id="IPR036457">
    <property type="entry name" value="PPM-type-like_dom_sf"/>
</dbReference>
<dbReference type="SUPFAM" id="SSF81606">
    <property type="entry name" value="PP2C-like"/>
    <property type="match status" value="1"/>
</dbReference>
<dbReference type="InterPro" id="IPR001932">
    <property type="entry name" value="PPM-type_phosphatase-like_dom"/>
</dbReference>
<reference evidence="4 5" key="1">
    <citation type="journal article" date="2013" name="PLoS ONE">
        <title>The first genomic and proteomic characterization of a deep-sea sulfate reducer: insights into the piezophilic lifestyle of Desulfovibrio piezophilus.</title>
        <authorList>
            <person name="Pradel N."/>
            <person name="Ji B."/>
            <person name="Gimenez G."/>
            <person name="Talla E."/>
            <person name="Lenoble P."/>
            <person name="Garel M."/>
            <person name="Tamburini C."/>
            <person name="Fourquet P."/>
            <person name="Lebrun R."/>
            <person name="Bertin P."/>
            <person name="Denis Y."/>
            <person name="Pophillat M."/>
            <person name="Barbe V."/>
            <person name="Ollivier B."/>
            <person name="Dolla A."/>
        </authorList>
    </citation>
    <scope>NUCLEOTIDE SEQUENCE [LARGE SCALE GENOMIC DNA]</scope>
    <source>
        <strain evidence="5">DSM 10523 / SB164P1</strain>
    </source>
</reference>
<dbReference type="CDD" id="cd06225">
    <property type="entry name" value="HAMP"/>
    <property type="match status" value="1"/>
</dbReference>
<evidence type="ECO:0000256" key="1">
    <source>
        <dbReference type="ARBA" id="ARBA00022801"/>
    </source>
</evidence>
<dbReference type="Gene3D" id="6.10.340.10">
    <property type="match status" value="1"/>
</dbReference>